<evidence type="ECO:0008006" key="4">
    <source>
        <dbReference type="Google" id="ProtNLM"/>
    </source>
</evidence>
<proteinExistence type="predicted"/>
<organism evidence="2 3">
    <name type="scientific">Natronobacterium texcoconense</name>
    <dbReference type="NCBI Taxonomy" id="1095778"/>
    <lineage>
        <taxon>Archaea</taxon>
        <taxon>Methanobacteriati</taxon>
        <taxon>Methanobacteriota</taxon>
        <taxon>Stenosarchaea group</taxon>
        <taxon>Halobacteria</taxon>
        <taxon>Halobacteriales</taxon>
        <taxon>Natrialbaceae</taxon>
        <taxon>Natronobacterium</taxon>
    </lineage>
</organism>
<keyword evidence="1" id="KW-0472">Membrane</keyword>
<gene>
    <name evidence="2" type="ORF">SAMN04489842_2933</name>
</gene>
<dbReference type="STRING" id="1095778.SAMN04489842_2933"/>
<dbReference type="Proteomes" id="UP000198848">
    <property type="component" value="Unassembled WGS sequence"/>
</dbReference>
<dbReference type="AlphaFoldDB" id="A0A1H1HPB3"/>
<reference evidence="3" key="1">
    <citation type="submission" date="2016-10" db="EMBL/GenBank/DDBJ databases">
        <authorList>
            <person name="Varghese N."/>
            <person name="Submissions S."/>
        </authorList>
    </citation>
    <scope>NUCLEOTIDE SEQUENCE [LARGE SCALE GENOMIC DNA]</scope>
    <source>
        <strain evidence="3">DSM 24767</strain>
    </source>
</reference>
<evidence type="ECO:0000256" key="1">
    <source>
        <dbReference type="SAM" id="Phobius"/>
    </source>
</evidence>
<feature type="transmembrane region" description="Helical" evidence="1">
    <location>
        <begin position="126"/>
        <end position="143"/>
    </location>
</feature>
<feature type="transmembrane region" description="Helical" evidence="1">
    <location>
        <begin position="89"/>
        <end position="114"/>
    </location>
</feature>
<name>A0A1H1HPB3_NATTX</name>
<sequence>MKLCESCGTEFDGDQTQCPDCNTRLTSFSEIDSYRTYLQLREQARDEPKSVDQSDDGSIFLFSVAGGLGLLSSPSLLDLLSYGVVLAVVGYGLAGIGASYWLGGVVVVGSAVCLTPQFRRRIDSNLAGIVLFLVLFLIGRSSPSTWLS</sequence>
<keyword evidence="1" id="KW-0812">Transmembrane</keyword>
<feature type="transmembrane region" description="Helical" evidence="1">
    <location>
        <begin position="59"/>
        <end position="77"/>
    </location>
</feature>
<dbReference type="RefSeq" id="WP_090383295.1">
    <property type="nucleotide sequence ID" value="NZ_FNLC01000003.1"/>
</dbReference>
<keyword evidence="3" id="KW-1185">Reference proteome</keyword>
<keyword evidence="1" id="KW-1133">Transmembrane helix</keyword>
<protein>
    <recommendedName>
        <fullName evidence="4">Zinc-ribbon domain-containing protein</fullName>
    </recommendedName>
</protein>
<evidence type="ECO:0000313" key="2">
    <source>
        <dbReference type="EMBL" id="SDR27301.1"/>
    </source>
</evidence>
<dbReference type="EMBL" id="FNLC01000003">
    <property type="protein sequence ID" value="SDR27301.1"/>
    <property type="molecule type" value="Genomic_DNA"/>
</dbReference>
<accession>A0A1H1HPB3</accession>
<evidence type="ECO:0000313" key="3">
    <source>
        <dbReference type="Proteomes" id="UP000198848"/>
    </source>
</evidence>